<feature type="domain" description="Ricin B lectin" evidence="1">
    <location>
        <begin position="5"/>
        <end position="129"/>
    </location>
</feature>
<gene>
    <name evidence="2" type="ORF">CL6EHI_167480</name>
</gene>
<dbReference type="SMR" id="A0A5K1UEL9"/>
<dbReference type="Gene3D" id="2.80.10.50">
    <property type="match status" value="2"/>
</dbReference>
<sequence>MSNEAHTLVTPEGNVIDIQGASQENGANAIIYPRHGGENQLFFIDKQIGWIISVFSRKALTVKENMHDIVQSDYCSLSRQQWIFEDNPDGTTIIRCYENPELVLSVTGNIDKVCLSPFTREAHQLWRIE</sequence>
<dbReference type="VEuPathDB" id="AmoebaDB:EHI8A_064150"/>
<dbReference type="InterPro" id="IPR035992">
    <property type="entry name" value="Ricin_B-like_lectins"/>
</dbReference>
<dbReference type="AlphaFoldDB" id="A0A5K1UEL9"/>
<dbReference type="SUPFAM" id="SSF50370">
    <property type="entry name" value="Ricin B-like lectins"/>
    <property type="match status" value="1"/>
</dbReference>
<dbReference type="EMBL" id="BDEQ01000001">
    <property type="protein sequence ID" value="GAT99030.1"/>
    <property type="molecule type" value="Genomic_DNA"/>
</dbReference>
<dbReference type="VEuPathDB" id="AmoebaDB:EHI7A_061220"/>
<dbReference type="VEuPathDB" id="AmoebaDB:EHI5A_096250"/>
<dbReference type="VEuPathDB" id="AmoebaDB:KM1_116330"/>
<dbReference type="Pfam" id="PF00652">
    <property type="entry name" value="Ricin_B_lectin"/>
    <property type="match status" value="1"/>
</dbReference>
<protein>
    <recommendedName>
        <fullName evidence="1">Ricin B lectin domain-containing protein</fullName>
    </recommendedName>
</protein>
<accession>A0A5K1UEL9</accession>
<evidence type="ECO:0000259" key="1">
    <source>
        <dbReference type="SMART" id="SM00458"/>
    </source>
</evidence>
<dbReference type="SMART" id="SM00458">
    <property type="entry name" value="RICIN"/>
    <property type="match status" value="1"/>
</dbReference>
<proteinExistence type="predicted"/>
<evidence type="ECO:0000313" key="2">
    <source>
        <dbReference type="EMBL" id="GAT99030.1"/>
    </source>
</evidence>
<reference evidence="2 3" key="1">
    <citation type="submission" date="2016-05" db="EMBL/GenBank/DDBJ databases">
        <title>First whole genome sequencing of Entamoeba histolytica HM1:IMSS-clone-6.</title>
        <authorList>
            <person name="Mukherjee Avik.K."/>
            <person name="Izumyama S."/>
            <person name="Nakada-Tsukui K."/>
            <person name="Nozaki T."/>
        </authorList>
    </citation>
    <scope>NUCLEOTIDE SEQUENCE [LARGE SCALE GENOMIC DNA]</scope>
    <source>
        <strain evidence="2 3">HM1:IMSS clone 6</strain>
    </source>
</reference>
<dbReference type="OMA" id="TTVIRCY"/>
<comment type="caution">
    <text evidence="2">The sequence shown here is derived from an EMBL/GenBank/DDBJ whole genome shotgun (WGS) entry which is preliminary data.</text>
</comment>
<name>A0A5K1UEL9_ENTHI</name>
<dbReference type="InterPro" id="IPR000772">
    <property type="entry name" value="Ricin_B_lectin"/>
</dbReference>
<dbReference type="VEuPathDB" id="AmoebaDB:EHI_167480"/>
<organism evidence="2 3">
    <name type="scientific">Entamoeba histolytica</name>
    <dbReference type="NCBI Taxonomy" id="5759"/>
    <lineage>
        <taxon>Eukaryota</taxon>
        <taxon>Amoebozoa</taxon>
        <taxon>Evosea</taxon>
        <taxon>Archamoebae</taxon>
        <taxon>Mastigamoebida</taxon>
        <taxon>Entamoebidae</taxon>
        <taxon>Entamoeba</taxon>
    </lineage>
</organism>
<evidence type="ECO:0000313" key="3">
    <source>
        <dbReference type="Proteomes" id="UP000078387"/>
    </source>
</evidence>
<dbReference type="Proteomes" id="UP000078387">
    <property type="component" value="Unassembled WGS sequence"/>
</dbReference>